<dbReference type="EC" id="2.3.1.191" evidence="7"/>
<dbReference type="Gene3D" id="3.40.1390.10">
    <property type="entry name" value="MurE/MurF, N-terminal domain"/>
    <property type="match status" value="1"/>
</dbReference>
<dbReference type="EMBL" id="CP042434">
    <property type="protein sequence ID" value="QEC72409.1"/>
    <property type="molecule type" value="Genomic_DNA"/>
</dbReference>
<keyword evidence="4 7" id="KW-0677">Repeat</keyword>
<dbReference type="NCBIfam" id="TIGR01853">
    <property type="entry name" value="lipid_A_lpxD"/>
    <property type="match status" value="1"/>
</dbReference>
<dbReference type="KEGG" id="agi:FSB73_12700"/>
<comment type="similarity">
    <text evidence="7">Belongs to the transferase hexapeptide repeat family. LpxD subfamily.</text>
</comment>
<gene>
    <name evidence="7 9" type="primary">lpxD</name>
    <name evidence="9" type="ORF">FSB73_12700</name>
</gene>
<dbReference type="SUPFAM" id="SSF51161">
    <property type="entry name" value="Trimeric LpxA-like enzymes"/>
    <property type="match status" value="1"/>
</dbReference>
<evidence type="ECO:0000256" key="1">
    <source>
        <dbReference type="ARBA" id="ARBA00022516"/>
    </source>
</evidence>
<feature type="active site" description="Proton acceptor" evidence="7">
    <location>
        <position position="242"/>
    </location>
</feature>
<dbReference type="InterPro" id="IPR001451">
    <property type="entry name" value="Hexapep"/>
</dbReference>
<dbReference type="PANTHER" id="PTHR43378:SF2">
    <property type="entry name" value="UDP-3-O-ACYLGLUCOSAMINE N-ACYLTRANSFERASE 1, MITOCHONDRIAL-RELATED"/>
    <property type="match status" value="1"/>
</dbReference>
<dbReference type="InterPro" id="IPR007691">
    <property type="entry name" value="LpxD"/>
</dbReference>
<evidence type="ECO:0000256" key="7">
    <source>
        <dbReference type="HAMAP-Rule" id="MF_00523"/>
    </source>
</evidence>
<dbReference type="GO" id="GO:0016020">
    <property type="term" value="C:membrane"/>
    <property type="evidence" value="ECO:0007669"/>
    <property type="project" value="GOC"/>
</dbReference>
<comment type="catalytic activity">
    <reaction evidence="7">
        <text>a UDP-3-O-[(3R)-3-hydroxyacyl]-alpha-D-glucosamine + a (3R)-hydroxyacyl-[ACP] = a UDP-2-N,3-O-bis[(3R)-3-hydroxyacyl]-alpha-D-glucosamine + holo-[ACP] + H(+)</text>
        <dbReference type="Rhea" id="RHEA:53836"/>
        <dbReference type="Rhea" id="RHEA-COMP:9685"/>
        <dbReference type="Rhea" id="RHEA-COMP:9945"/>
        <dbReference type="ChEBI" id="CHEBI:15378"/>
        <dbReference type="ChEBI" id="CHEBI:64479"/>
        <dbReference type="ChEBI" id="CHEBI:78827"/>
        <dbReference type="ChEBI" id="CHEBI:137740"/>
        <dbReference type="ChEBI" id="CHEBI:137748"/>
        <dbReference type="EC" id="2.3.1.191"/>
    </reaction>
</comment>
<dbReference type="InterPro" id="IPR020573">
    <property type="entry name" value="UDP_GlcNAc_AcTrfase_non-rep"/>
</dbReference>
<dbReference type="InterPro" id="IPR011004">
    <property type="entry name" value="Trimer_LpxA-like_sf"/>
</dbReference>
<proteinExistence type="inferred from homology"/>
<accession>A0A5B8VM57</accession>
<keyword evidence="1 7" id="KW-0444">Lipid biosynthesis</keyword>
<dbReference type="GO" id="GO:0103118">
    <property type="term" value="F:UDP-3-O-[(3R)-3-hydroxyacyl]-glucosamine N-acyltransferase activity"/>
    <property type="evidence" value="ECO:0007669"/>
    <property type="project" value="UniProtKB-EC"/>
</dbReference>
<evidence type="ECO:0000256" key="4">
    <source>
        <dbReference type="ARBA" id="ARBA00022737"/>
    </source>
</evidence>
<reference evidence="9 10" key="1">
    <citation type="journal article" date="2017" name="Int. J. Syst. Evol. Microbiol.">
        <title>Arachidicoccus ginsenosidivorans sp. nov., with ginsenoside-converting activity isolated from ginseng cultivating soil.</title>
        <authorList>
            <person name="Siddiqi M.Z."/>
            <person name="Aslam Z."/>
            <person name="Im W.T."/>
        </authorList>
    </citation>
    <scope>NUCLEOTIDE SEQUENCE [LARGE SCALE GENOMIC DNA]</scope>
    <source>
        <strain evidence="9 10">Gsoil 809</strain>
    </source>
</reference>
<evidence type="ECO:0000256" key="6">
    <source>
        <dbReference type="ARBA" id="ARBA00023315"/>
    </source>
</evidence>
<feature type="domain" description="UDP-3-O-[3-hydroxymyristoyl] glucosamine N-acyltransferase non-repeat region" evidence="8">
    <location>
        <begin position="23"/>
        <end position="89"/>
    </location>
</feature>
<dbReference type="HAMAP" id="MF_00523">
    <property type="entry name" value="LpxD"/>
    <property type="match status" value="1"/>
</dbReference>
<dbReference type="InterPro" id="IPR018357">
    <property type="entry name" value="Hexapep_transf_CS"/>
</dbReference>
<dbReference type="CDD" id="cd03352">
    <property type="entry name" value="LbH_LpxD"/>
    <property type="match status" value="1"/>
</dbReference>
<evidence type="ECO:0000259" key="8">
    <source>
        <dbReference type="Pfam" id="PF04613"/>
    </source>
</evidence>
<dbReference type="Pfam" id="PF04613">
    <property type="entry name" value="LpxD"/>
    <property type="match status" value="1"/>
</dbReference>
<dbReference type="GO" id="GO:0009245">
    <property type="term" value="P:lipid A biosynthetic process"/>
    <property type="evidence" value="ECO:0007669"/>
    <property type="project" value="UniProtKB-UniRule"/>
</dbReference>
<evidence type="ECO:0000256" key="5">
    <source>
        <dbReference type="ARBA" id="ARBA00023098"/>
    </source>
</evidence>
<dbReference type="Gene3D" id="2.160.10.10">
    <property type="entry name" value="Hexapeptide repeat proteins"/>
    <property type="match status" value="1"/>
</dbReference>
<dbReference type="Pfam" id="PF00132">
    <property type="entry name" value="Hexapep"/>
    <property type="match status" value="1"/>
</dbReference>
<dbReference type="GO" id="GO:0016410">
    <property type="term" value="F:N-acyltransferase activity"/>
    <property type="evidence" value="ECO:0007669"/>
    <property type="project" value="InterPro"/>
</dbReference>
<dbReference type="AlphaFoldDB" id="A0A5B8VM57"/>
<evidence type="ECO:0000313" key="10">
    <source>
        <dbReference type="Proteomes" id="UP000321291"/>
    </source>
</evidence>
<evidence type="ECO:0000313" key="9">
    <source>
        <dbReference type="EMBL" id="QEC72409.1"/>
    </source>
</evidence>
<keyword evidence="5 7" id="KW-0443">Lipid metabolism</keyword>
<dbReference type="NCBIfam" id="NF002060">
    <property type="entry name" value="PRK00892.1"/>
    <property type="match status" value="1"/>
</dbReference>
<comment type="function">
    <text evidence="7">Catalyzes the N-acylation of UDP-3-O-acylglucosamine using 3-hydroxyacyl-ACP as the acyl donor. Is involved in the biosynthesis of lipid A, a phosphorylated glycolipid that anchors the lipopolysaccharide to the outer membrane of the cell.</text>
</comment>
<evidence type="ECO:0000256" key="2">
    <source>
        <dbReference type="ARBA" id="ARBA00022556"/>
    </source>
</evidence>
<keyword evidence="10" id="KW-1185">Reference proteome</keyword>
<dbReference type="Proteomes" id="UP000321291">
    <property type="component" value="Chromosome"/>
</dbReference>
<keyword evidence="2 7" id="KW-0441">Lipid A biosynthesis</keyword>
<protein>
    <recommendedName>
        <fullName evidence="7">UDP-3-O-acylglucosamine N-acyltransferase</fullName>
        <ecNumber evidence="7">2.3.1.191</ecNumber>
    </recommendedName>
</protein>
<comment type="subunit">
    <text evidence="7">Homotrimer.</text>
</comment>
<dbReference type="PANTHER" id="PTHR43378">
    <property type="entry name" value="UDP-3-O-ACYLGLUCOSAMINE N-ACYLTRANSFERASE"/>
    <property type="match status" value="1"/>
</dbReference>
<sequence>MQFTAQQIAGLINATIQGNPQTVVSSFNNIEAATKGDLTFMGNAKYNEALLKSKASIILIGKDMVPDQPLKATLLVVEDAYAAFATLLQIYQQMHVEGLKGVEEPAFVAESARLGENIYIGAFTYINNRSSIGKNTKIYPGCYLGENVTVGENTVIYAGVKIYHDSVIGSNVIIHAGAVIGADGFGFVPDKAGIYKKIPQIGNVIIEDDVEIGANTCIDRATLNATVIKKGTKVDNLVQLAHNVVVGEHTGIAAQVGVSGSTQIGAHSMIAGQVGIAGHLKLPERLVVTAQSGVSKLSDTPGQIVSGSPAFAMRDHLKSNVFFRRLPELEKRIAELEKALEKSKNG</sequence>
<dbReference type="OrthoDB" id="9784739at2"/>
<organism evidence="9 10">
    <name type="scientific">Arachidicoccus ginsenosidivorans</name>
    <dbReference type="NCBI Taxonomy" id="496057"/>
    <lineage>
        <taxon>Bacteria</taxon>
        <taxon>Pseudomonadati</taxon>
        <taxon>Bacteroidota</taxon>
        <taxon>Chitinophagia</taxon>
        <taxon>Chitinophagales</taxon>
        <taxon>Chitinophagaceae</taxon>
        <taxon>Arachidicoccus</taxon>
    </lineage>
</organism>
<dbReference type="RefSeq" id="WP_146782740.1">
    <property type="nucleotide sequence ID" value="NZ_CP042434.1"/>
</dbReference>
<dbReference type="PROSITE" id="PS00101">
    <property type="entry name" value="HEXAPEP_TRANSFERASES"/>
    <property type="match status" value="1"/>
</dbReference>
<evidence type="ECO:0000256" key="3">
    <source>
        <dbReference type="ARBA" id="ARBA00022679"/>
    </source>
</evidence>
<keyword evidence="6 7" id="KW-0012">Acyltransferase</keyword>
<keyword evidence="3 7" id="KW-0808">Transferase</keyword>
<dbReference type="UniPathway" id="UPA00973"/>
<comment type="pathway">
    <text evidence="7">Bacterial outer membrane biogenesis; LPS lipid A biosynthesis.</text>
</comment>
<name>A0A5B8VM57_9BACT</name>